<dbReference type="SUPFAM" id="SSF48310">
    <property type="entry name" value="Aldehyde ferredoxin oxidoreductase, C-terminal domains"/>
    <property type="match status" value="1"/>
</dbReference>
<dbReference type="InterPro" id="IPR013983">
    <property type="entry name" value="Ald_Fedxn_OxRdtase_N"/>
</dbReference>
<name>A0ABT1NCZ4_9FIRM</name>
<evidence type="ECO:0000256" key="1">
    <source>
        <dbReference type="ARBA" id="ARBA00001966"/>
    </source>
</evidence>
<dbReference type="InterPro" id="IPR051919">
    <property type="entry name" value="W-dependent_AOR"/>
</dbReference>
<evidence type="ECO:0000313" key="10">
    <source>
        <dbReference type="EMBL" id="MCQ1528201.1"/>
    </source>
</evidence>
<evidence type="ECO:0000256" key="2">
    <source>
        <dbReference type="ARBA" id="ARBA00011032"/>
    </source>
</evidence>
<protein>
    <submittedName>
        <fullName evidence="10">Aldehyde ferredoxin oxidoreductase family protein</fullName>
    </submittedName>
</protein>
<dbReference type="EMBL" id="JAJEKE010000001">
    <property type="protein sequence ID" value="MCQ1528201.1"/>
    <property type="molecule type" value="Genomic_DNA"/>
</dbReference>
<keyword evidence="4" id="KW-0479">Metal-binding</keyword>
<dbReference type="InterPro" id="IPR013984">
    <property type="entry name" value="Ald_Fedxn_OxRdtase_dom2"/>
</dbReference>
<evidence type="ECO:0000256" key="3">
    <source>
        <dbReference type="ARBA" id="ARBA00022485"/>
    </source>
</evidence>
<dbReference type="InterPro" id="IPR013985">
    <property type="entry name" value="Ald_Fedxn_OxRdtase_dom3"/>
</dbReference>
<sequence>MDNIKGNVIRVNLSLGSINFFTTEDFYRFLGGRGYGDWVLLNEVSKDAEPLSEENKVIIATGCFTGTSLPGSSRIALVTKNALSGGISYSSGGGNWGPELKKAGIDAIIIEGKSSTPKYLFINNGNVELRDASHLWGMTTWDTEDAIKEELKDDGIRAISIGPAGENLSKVACVMIDKAHALAWGGSGAILGCKMLKAIAVKGDKDLKMHDKALFNDLVKSYSHILLSSPASASLRKGGTHGMAGVGGWSGKVPTSVRNLQEEYWDPDKAKKVSEEAYKPYEKKRTRCYNCPLACLHYYEMERDGEVLSCEGMHANSVRGFASNWDIDDPFEVLKIHSLCNKYGMDVDGVSASVAWAIECFEEGIINEEDTFGLKLKWGNSTDLITLVEQMAFRKDFGDLLSEGVSNASRIIGRGSEKYAMQIKGVGINEQGVHSHKAWSLAIATSTRGSGHLSGAPQTENRQIPEQVGKWLFNCEEAGIPGSYKGKGKLVAWYEIYKAIIDSIGICYFDAGWYEVALADIKHFTRMYQAFTGKTITDKEMWNIAEKILNLERAFNTIHAGFTRKDDYLPERIMEEPLNVGPFKGEYMDREKFDAMLDEYYETQGLCKETGLQKRETIERLGMDYLIKYFSSNNVSIE</sequence>
<feature type="domain" description="Aldehyde ferredoxin oxidoreductase N-terminal" evidence="9">
    <location>
        <begin position="4"/>
        <end position="205"/>
    </location>
</feature>
<dbReference type="Proteomes" id="UP001651880">
    <property type="component" value="Unassembled WGS sequence"/>
</dbReference>
<evidence type="ECO:0000256" key="5">
    <source>
        <dbReference type="ARBA" id="ARBA00023002"/>
    </source>
</evidence>
<dbReference type="SMART" id="SM00790">
    <property type="entry name" value="AFOR_N"/>
    <property type="match status" value="1"/>
</dbReference>
<comment type="caution">
    <text evidence="10">The sequence shown here is derived from an EMBL/GenBank/DDBJ whole genome shotgun (WGS) entry which is preliminary data.</text>
</comment>
<dbReference type="Gene3D" id="1.10.569.10">
    <property type="entry name" value="Aldehyde Ferredoxin Oxidoreductase Protein, subunit A, domain 2"/>
    <property type="match status" value="1"/>
</dbReference>
<evidence type="ECO:0000256" key="8">
    <source>
        <dbReference type="ARBA" id="ARBA00049934"/>
    </source>
</evidence>
<evidence type="ECO:0000256" key="4">
    <source>
        <dbReference type="ARBA" id="ARBA00022723"/>
    </source>
</evidence>
<comment type="cofactor">
    <cofactor evidence="1">
        <name>[4Fe-4S] cluster</name>
        <dbReference type="ChEBI" id="CHEBI:49883"/>
    </cofactor>
</comment>
<evidence type="ECO:0000259" key="9">
    <source>
        <dbReference type="SMART" id="SM00790"/>
    </source>
</evidence>
<organism evidence="10 11">
    <name type="scientific">Lutispora saccharofermentans</name>
    <dbReference type="NCBI Taxonomy" id="3024236"/>
    <lineage>
        <taxon>Bacteria</taxon>
        <taxon>Bacillati</taxon>
        <taxon>Bacillota</taxon>
        <taxon>Clostridia</taxon>
        <taxon>Lutisporales</taxon>
        <taxon>Lutisporaceae</taxon>
        <taxon>Lutispora</taxon>
    </lineage>
</organism>
<dbReference type="InterPro" id="IPR001203">
    <property type="entry name" value="OxRdtase_Ald_Fedxn_C"/>
</dbReference>
<dbReference type="Pfam" id="PF01314">
    <property type="entry name" value="AFOR_C"/>
    <property type="match status" value="1"/>
</dbReference>
<dbReference type="PANTHER" id="PTHR30038">
    <property type="entry name" value="ALDEHYDE FERREDOXIN OXIDOREDUCTASE"/>
    <property type="match status" value="1"/>
</dbReference>
<evidence type="ECO:0000256" key="6">
    <source>
        <dbReference type="ARBA" id="ARBA00023004"/>
    </source>
</evidence>
<comment type="cofactor">
    <cofactor evidence="8">
        <name>tungstopterin</name>
        <dbReference type="ChEBI" id="CHEBI:30402"/>
    </cofactor>
</comment>
<gene>
    <name evidence="10" type="ORF">LJD61_01370</name>
</gene>
<evidence type="ECO:0000256" key="7">
    <source>
        <dbReference type="ARBA" id="ARBA00023014"/>
    </source>
</evidence>
<keyword evidence="3" id="KW-0004">4Fe-4S</keyword>
<dbReference type="InterPro" id="IPR036503">
    <property type="entry name" value="Ald_Fedxn_OxRdtase_N_sf"/>
</dbReference>
<evidence type="ECO:0000313" key="11">
    <source>
        <dbReference type="Proteomes" id="UP001651880"/>
    </source>
</evidence>
<dbReference type="SUPFAM" id="SSF56228">
    <property type="entry name" value="Aldehyde ferredoxin oxidoreductase, N-terminal domain"/>
    <property type="match status" value="1"/>
</dbReference>
<dbReference type="InterPro" id="IPR036021">
    <property type="entry name" value="Tungsten_al_ferr_oxy-like_C"/>
</dbReference>
<dbReference type="RefSeq" id="WP_255225696.1">
    <property type="nucleotide sequence ID" value="NZ_JAJEKE010000001.1"/>
</dbReference>
<reference evidence="10 11" key="1">
    <citation type="submission" date="2021-10" db="EMBL/GenBank/DDBJ databases">
        <title>Lutispora strain m25 sp. nov., a thermophilic, non-spore-forming bacterium isolated from a lab-scale methanogenic bioreactor digesting anaerobic sludge.</title>
        <authorList>
            <person name="El Houari A."/>
            <person name="Mcdonald J."/>
        </authorList>
    </citation>
    <scope>NUCLEOTIDE SEQUENCE [LARGE SCALE GENOMIC DNA]</scope>
    <source>
        <strain evidence="11">m25</strain>
    </source>
</reference>
<dbReference type="Gene3D" id="3.60.9.10">
    <property type="entry name" value="Aldehyde ferredoxin oxidoreductase, N-terminal domain"/>
    <property type="match status" value="1"/>
</dbReference>
<comment type="similarity">
    <text evidence="2">Belongs to the AOR/FOR family.</text>
</comment>
<dbReference type="PANTHER" id="PTHR30038:SF0">
    <property type="entry name" value="TUNGSTEN-CONTAINING ALDEHYDE FERREDOXIN OXIDOREDUCTASE"/>
    <property type="match status" value="1"/>
</dbReference>
<dbReference type="Gene3D" id="1.10.599.10">
    <property type="entry name" value="Aldehyde Ferredoxin Oxidoreductase Protein, subunit A, domain 3"/>
    <property type="match status" value="1"/>
</dbReference>
<keyword evidence="5" id="KW-0560">Oxidoreductase</keyword>
<proteinExistence type="inferred from homology"/>
<accession>A0ABT1NCZ4</accession>
<keyword evidence="7" id="KW-0411">Iron-sulfur</keyword>
<keyword evidence="11" id="KW-1185">Reference proteome</keyword>
<dbReference type="Pfam" id="PF02730">
    <property type="entry name" value="AFOR_N"/>
    <property type="match status" value="1"/>
</dbReference>
<keyword evidence="6" id="KW-0408">Iron</keyword>